<accession>A0ABT2J534</accession>
<reference evidence="4 5" key="1">
    <citation type="submission" date="2021-02" db="EMBL/GenBank/DDBJ databases">
        <title>Actinophytocola xerophila sp. nov., isolated from soil of cotton cropping field.</title>
        <authorList>
            <person name="Huang R."/>
            <person name="Chen X."/>
            <person name="Ge X."/>
            <person name="Liu W."/>
        </authorList>
    </citation>
    <scope>NUCLEOTIDE SEQUENCE [LARGE SCALE GENOMIC DNA]</scope>
    <source>
        <strain evidence="4 5">S1-96</strain>
    </source>
</reference>
<dbReference type="RefSeq" id="WP_260190206.1">
    <property type="nucleotide sequence ID" value="NZ_JAFFZE010000006.1"/>
</dbReference>
<keyword evidence="4" id="KW-0547">Nucleotide-binding</keyword>
<keyword evidence="5" id="KW-1185">Reference proteome</keyword>
<keyword evidence="4" id="KW-0067">ATP-binding</keyword>
<dbReference type="PANTHER" id="PTHR35526">
    <property type="entry name" value="ANTI-SIGMA-F FACTOR RSBW-RELATED"/>
    <property type="match status" value="1"/>
</dbReference>
<dbReference type="Proteomes" id="UP001156441">
    <property type="component" value="Unassembled WGS sequence"/>
</dbReference>
<proteinExistence type="predicted"/>
<dbReference type="EMBL" id="JAFFZE010000006">
    <property type="protein sequence ID" value="MCT2582871.1"/>
    <property type="molecule type" value="Genomic_DNA"/>
</dbReference>
<evidence type="ECO:0000259" key="3">
    <source>
        <dbReference type="Pfam" id="PF13581"/>
    </source>
</evidence>
<organism evidence="4 5">
    <name type="scientific">Actinophytocola gossypii</name>
    <dbReference type="NCBI Taxonomy" id="2812003"/>
    <lineage>
        <taxon>Bacteria</taxon>
        <taxon>Bacillati</taxon>
        <taxon>Actinomycetota</taxon>
        <taxon>Actinomycetes</taxon>
        <taxon>Pseudonocardiales</taxon>
        <taxon>Pseudonocardiaceae</taxon>
    </lineage>
</organism>
<keyword evidence="1" id="KW-0418">Kinase</keyword>
<feature type="domain" description="Histidine kinase/HSP90-like ATPase" evidence="3">
    <location>
        <begin position="20"/>
        <end position="137"/>
    </location>
</feature>
<evidence type="ECO:0000313" key="4">
    <source>
        <dbReference type="EMBL" id="MCT2582871.1"/>
    </source>
</evidence>
<gene>
    <name evidence="4" type="ORF">JT362_07030</name>
</gene>
<dbReference type="GO" id="GO:0005524">
    <property type="term" value="F:ATP binding"/>
    <property type="evidence" value="ECO:0007669"/>
    <property type="project" value="UniProtKB-KW"/>
</dbReference>
<feature type="compositionally biased region" description="Polar residues" evidence="2">
    <location>
        <begin position="122"/>
        <end position="142"/>
    </location>
</feature>
<dbReference type="Gene3D" id="3.30.565.10">
    <property type="entry name" value="Histidine kinase-like ATPase, C-terminal domain"/>
    <property type="match status" value="1"/>
</dbReference>
<keyword evidence="1" id="KW-0808">Transferase</keyword>
<dbReference type="CDD" id="cd16936">
    <property type="entry name" value="HATPase_RsbW-like"/>
    <property type="match status" value="1"/>
</dbReference>
<dbReference type="InterPro" id="IPR003594">
    <property type="entry name" value="HATPase_dom"/>
</dbReference>
<dbReference type="SUPFAM" id="SSF55874">
    <property type="entry name" value="ATPase domain of HSP90 chaperone/DNA topoisomerase II/histidine kinase"/>
    <property type="match status" value="1"/>
</dbReference>
<feature type="region of interest" description="Disordered" evidence="2">
    <location>
        <begin position="119"/>
        <end position="142"/>
    </location>
</feature>
<dbReference type="PANTHER" id="PTHR35526:SF3">
    <property type="entry name" value="ANTI-SIGMA-F FACTOR RSBW"/>
    <property type="match status" value="1"/>
</dbReference>
<keyword evidence="1" id="KW-0723">Serine/threonine-protein kinase</keyword>
<dbReference type="InterPro" id="IPR050267">
    <property type="entry name" value="Anti-sigma-factor_SerPK"/>
</dbReference>
<dbReference type="Pfam" id="PF13581">
    <property type="entry name" value="HATPase_c_2"/>
    <property type="match status" value="1"/>
</dbReference>
<evidence type="ECO:0000256" key="1">
    <source>
        <dbReference type="ARBA" id="ARBA00022527"/>
    </source>
</evidence>
<name>A0ABT2J534_9PSEU</name>
<dbReference type="InterPro" id="IPR036890">
    <property type="entry name" value="HATPase_C_sf"/>
</dbReference>
<comment type="caution">
    <text evidence="4">The sequence shown here is derived from an EMBL/GenBank/DDBJ whole genome shotgun (WGS) entry which is preliminary data.</text>
</comment>
<sequence>MNAGQQQLDDVPEGDLHFRVPAAAARLTGLRHALSEWAEQCGLSEEDRDALTLASYEAMANSVEHAYVGQLQGVLDLRAVRDEEQGRVVVTVTDYGQWKPPPIDPGSRGRGLPLIRGLTPDANITPSEHGTTVSMSWPISGA</sequence>
<protein>
    <submittedName>
        <fullName evidence="4">ATP-binding protein</fullName>
    </submittedName>
</protein>
<evidence type="ECO:0000313" key="5">
    <source>
        <dbReference type="Proteomes" id="UP001156441"/>
    </source>
</evidence>
<evidence type="ECO:0000256" key="2">
    <source>
        <dbReference type="SAM" id="MobiDB-lite"/>
    </source>
</evidence>